<evidence type="ECO:0000259" key="1">
    <source>
        <dbReference type="Pfam" id="PF12728"/>
    </source>
</evidence>
<dbReference type="SUPFAM" id="SSF46955">
    <property type="entry name" value="Putative DNA-binding domain"/>
    <property type="match status" value="1"/>
</dbReference>
<sequence length="61" mass="7093">MVSAAQESLLTKKEVLEKFDVCPTTLWNWSKKGYLIPVKIGRKISYRQADIERLIIERGKN</sequence>
<dbReference type="InterPro" id="IPR009061">
    <property type="entry name" value="DNA-bd_dom_put_sf"/>
</dbReference>
<reference evidence="2 3" key="1">
    <citation type="submission" date="2014-04" db="EMBL/GenBank/DDBJ databases">
        <authorList>
            <person name="Sears C."/>
            <person name="Carroll K."/>
            <person name="Sack B.R."/>
            <person name="Qadri F."/>
            <person name="Myers L.L."/>
            <person name="Chung G.-T."/>
            <person name="Escheverria P."/>
            <person name="Fraser C.M."/>
            <person name="Sadzewicz L."/>
            <person name="Shefchek K.A."/>
            <person name="Tallon L."/>
            <person name="Das S.P."/>
            <person name="Daugherty S."/>
            <person name="Mongodin E.F."/>
        </authorList>
    </citation>
    <scope>NUCLEOTIDE SEQUENCE [LARGE SCALE GENOMIC DNA]</scope>
    <source>
        <strain evidence="2 3">3776 D15 i</strain>
    </source>
</reference>
<dbReference type="Proteomes" id="UP000027850">
    <property type="component" value="Unassembled WGS sequence"/>
</dbReference>
<accession>A0AB34L4D8</accession>
<evidence type="ECO:0000313" key="3">
    <source>
        <dbReference type="Proteomes" id="UP000027850"/>
    </source>
</evidence>
<comment type="caution">
    <text evidence="2">The sequence shown here is derived from an EMBL/GenBank/DDBJ whole genome shotgun (WGS) entry which is preliminary data.</text>
</comment>
<dbReference type="AlphaFoldDB" id="A0AB34L4D8"/>
<organism evidence="2 3">
    <name type="scientific">Parabacteroides distasonis str. 3776 D15 i</name>
    <dbReference type="NCBI Taxonomy" id="1339342"/>
    <lineage>
        <taxon>Bacteria</taxon>
        <taxon>Pseudomonadati</taxon>
        <taxon>Bacteroidota</taxon>
        <taxon>Bacteroidia</taxon>
        <taxon>Bacteroidales</taxon>
        <taxon>Tannerellaceae</taxon>
        <taxon>Parabacteroides</taxon>
    </lineage>
</organism>
<dbReference type="InterPro" id="IPR041657">
    <property type="entry name" value="HTH_17"/>
</dbReference>
<dbReference type="EMBL" id="JNHK01000094">
    <property type="protein sequence ID" value="KDS35651.1"/>
    <property type="molecule type" value="Genomic_DNA"/>
</dbReference>
<name>A0AB34L4D8_PARDI</name>
<gene>
    <name evidence="2" type="ORF">M091_2069</name>
</gene>
<protein>
    <submittedName>
        <fullName evidence="2">MerR HTH regulatory family protein</fullName>
    </submittedName>
</protein>
<dbReference type="Pfam" id="PF12728">
    <property type="entry name" value="HTH_17"/>
    <property type="match status" value="1"/>
</dbReference>
<evidence type="ECO:0000313" key="2">
    <source>
        <dbReference type="EMBL" id="KDS35651.1"/>
    </source>
</evidence>
<feature type="domain" description="Helix-turn-helix" evidence="1">
    <location>
        <begin position="9"/>
        <end position="56"/>
    </location>
</feature>
<proteinExistence type="predicted"/>